<evidence type="ECO:0000256" key="5">
    <source>
        <dbReference type="SAM" id="Phobius"/>
    </source>
</evidence>
<evidence type="ECO:0000313" key="7">
    <source>
        <dbReference type="Proteomes" id="UP001595916"/>
    </source>
</evidence>
<evidence type="ECO:0000256" key="4">
    <source>
        <dbReference type="ARBA" id="ARBA00023136"/>
    </source>
</evidence>
<keyword evidence="2 5" id="KW-0812">Transmembrane</keyword>
<evidence type="ECO:0000313" key="6">
    <source>
        <dbReference type="EMBL" id="MFC4805648.1"/>
    </source>
</evidence>
<feature type="transmembrane region" description="Helical" evidence="5">
    <location>
        <begin position="285"/>
        <end position="301"/>
    </location>
</feature>
<feature type="transmembrane region" description="Helical" evidence="5">
    <location>
        <begin position="45"/>
        <end position="66"/>
    </location>
</feature>
<feature type="transmembrane region" description="Helical" evidence="5">
    <location>
        <begin position="7"/>
        <end position="25"/>
    </location>
</feature>
<dbReference type="Pfam" id="PF00939">
    <property type="entry name" value="Na_sulph_symp"/>
    <property type="match status" value="1"/>
</dbReference>
<keyword evidence="3 5" id="KW-1133">Transmembrane helix</keyword>
<dbReference type="EMBL" id="JBHSHL010000056">
    <property type="protein sequence ID" value="MFC4805648.1"/>
    <property type="molecule type" value="Genomic_DNA"/>
</dbReference>
<evidence type="ECO:0000256" key="3">
    <source>
        <dbReference type="ARBA" id="ARBA00022989"/>
    </source>
</evidence>
<feature type="transmembrane region" description="Helical" evidence="5">
    <location>
        <begin position="262"/>
        <end position="279"/>
    </location>
</feature>
<keyword evidence="7" id="KW-1185">Reference proteome</keyword>
<feature type="transmembrane region" description="Helical" evidence="5">
    <location>
        <begin position="165"/>
        <end position="182"/>
    </location>
</feature>
<keyword evidence="4 5" id="KW-0472">Membrane</keyword>
<protein>
    <submittedName>
        <fullName evidence="6">SLC13 family permease</fullName>
    </submittedName>
</protein>
<gene>
    <name evidence="6" type="ORF">ACFO4R_11295</name>
</gene>
<feature type="transmembrane region" description="Helical" evidence="5">
    <location>
        <begin position="78"/>
        <end position="102"/>
    </location>
</feature>
<accession>A0ABV9QN51</accession>
<dbReference type="Proteomes" id="UP001595916">
    <property type="component" value="Unassembled WGS sequence"/>
</dbReference>
<feature type="transmembrane region" description="Helical" evidence="5">
    <location>
        <begin position="210"/>
        <end position="233"/>
    </location>
</feature>
<dbReference type="InterPro" id="IPR001898">
    <property type="entry name" value="SLC13A/DASS"/>
</dbReference>
<name>A0ABV9QN51_9FIRM</name>
<comment type="subcellular location">
    <subcellularLocation>
        <location evidence="1">Membrane</location>
        <topology evidence="1">Multi-pass membrane protein</topology>
    </subcellularLocation>
</comment>
<feature type="transmembrane region" description="Helical" evidence="5">
    <location>
        <begin position="394"/>
        <end position="411"/>
    </location>
</feature>
<evidence type="ECO:0000256" key="1">
    <source>
        <dbReference type="ARBA" id="ARBA00004141"/>
    </source>
</evidence>
<sequence length="459" mass="51744">MKKIKPFHLIVITLVSVVIALWNPLEMEKNQTLLFSTLVFTVGLWATEAVHKSIACVFLLLSFALFGKTKMTEILSFAWSDTLLLIVTTTFLSVGIMKTGVVHRYVESLFRKNSSNIFKLLILPYLFGVVLVFLIPQAFARVIIIGAILNSLLTAQTQEEQRAKQVLIFNGFMGITMTYMFFNNGDIVLNQAAIRFAGEEVKQILTFQHWLLLMAPPSLIASLVVLLLIYLIFRQDLSGFHSGMIAKDAYENSEVSKEKQRITLITMVVIILLWMTQSLHQISPWIPALAGTVVLFGIKVLNREDLKAVNPHFLLFLLTVFSIGKVLGQSGITQIIFENLNALIPQADSSLYLLVIAAVVMVLHLCIGSSVATMSVVLPILIPLTRSFGYRSEVVTLMIYLIVNVHFLLPFHHATVMIGTAKEYYPERDMFRFGAVMTVVTFVLLYGLYFPWWKLMEVL</sequence>
<reference evidence="7" key="1">
    <citation type="journal article" date="2019" name="Int. J. Syst. Evol. Microbiol.">
        <title>The Global Catalogue of Microorganisms (GCM) 10K type strain sequencing project: providing services to taxonomists for standard genome sequencing and annotation.</title>
        <authorList>
            <consortium name="The Broad Institute Genomics Platform"/>
            <consortium name="The Broad Institute Genome Sequencing Center for Infectious Disease"/>
            <person name="Wu L."/>
            <person name="Ma J."/>
        </authorList>
    </citation>
    <scope>NUCLEOTIDE SEQUENCE [LARGE SCALE GENOMIC DNA]</scope>
    <source>
        <strain evidence="7">CCUG 46385</strain>
    </source>
</reference>
<proteinExistence type="predicted"/>
<feature type="transmembrane region" description="Helical" evidence="5">
    <location>
        <begin position="431"/>
        <end position="452"/>
    </location>
</feature>
<dbReference type="RefSeq" id="WP_379789264.1">
    <property type="nucleotide sequence ID" value="NZ_JBHSHL010000056.1"/>
</dbReference>
<feature type="transmembrane region" description="Helical" evidence="5">
    <location>
        <begin position="122"/>
        <end position="153"/>
    </location>
</feature>
<evidence type="ECO:0000256" key="2">
    <source>
        <dbReference type="ARBA" id="ARBA00022692"/>
    </source>
</evidence>
<feature type="transmembrane region" description="Helical" evidence="5">
    <location>
        <begin position="313"/>
        <end position="337"/>
    </location>
</feature>
<dbReference type="PANTHER" id="PTHR10283">
    <property type="entry name" value="SOLUTE CARRIER FAMILY 13 MEMBER"/>
    <property type="match status" value="1"/>
</dbReference>
<comment type="caution">
    <text evidence="6">The sequence shown here is derived from an EMBL/GenBank/DDBJ whole genome shotgun (WGS) entry which is preliminary data.</text>
</comment>
<feature type="transmembrane region" description="Helical" evidence="5">
    <location>
        <begin position="349"/>
        <end position="382"/>
    </location>
</feature>
<organism evidence="6 7">
    <name type="scientific">Filifactor villosus</name>
    <dbReference type="NCBI Taxonomy" id="29374"/>
    <lineage>
        <taxon>Bacteria</taxon>
        <taxon>Bacillati</taxon>
        <taxon>Bacillota</taxon>
        <taxon>Clostridia</taxon>
        <taxon>Peptostreptococcales</taxon>
        <taxon>Filifactoraceae</taxon>
        <taxon>Filifactor</taxon>
    </lineage>
</organism>